<organism evidence="5 6">
    <name type="scientific">Periophthalmus magnuspinnatus</name>
    <dbReference type="NCBI Taxonomy" id="409849"/>
    <lineage>
        <taxon>Eukaryota</taxon>
        <taxon>Metazoa</taxon>
        <taxon>Chordata</taxon>
        <taxon>Craniata</taxon>
        <taxon>Vertebrata</taxon>
        <taxon>Euteleostomi</taxon>
        <taxon>Actinopterygii</taxon>
        <taxon>Neopterygii</taxon>
        <taxon>Teleostei</taxon>
        <taxon>Neoteleostei</taxon>
        <taxon>Acanthomorphata</taxon>
        <taxon>Gobiaria</taxon>
        <taxon>Gobiiformes</taxon>
        <taxon>Gobioidei</taxon>
        <taxon>Gobiidae</taxon>
        <taxon>Oxudercinae</taxon>
        <taxon>Periophthalmus</taxon>
    </lineage>
</organism>
<evidence type="ECO:0000256" key="1">
    <source>
        <dbReference type="ARBA" id="ARBA00004370"/>
    </source>
</evidence>
<dbReference type="PANTHER" id="PTHR11860">
    <property type="entry name" value="POLYMERIC-IMMUNOGLOBULIN RECEPTOR"/>
    <property type="match status" value="1"/>
</dbReference>
<dbReference type="Ensembl" id="ENSPMGT00000007534.1">
    <property type="protein sequence ID" value="ENSPMGP00000007083.1"/>
    <property type="gene ID" value="ENSPMGG00000005906.1"/>
</dbReference>
<dbReference type="InterPro" id="IPR013106">
    <property type="entry name" value="Ig_V-set"/>
</dbReference>
<dbReference type="InterPro" id="IPR003599">
    <property type="entry name" value="Ig_sub"/>
</dbReference>
<reference evidence="5" key="2">
    <citation type="submission" date="2025-09" db="UniProtKB">
        <authorList>
            <consortium name="Ensembl"/>
        </authorList>
    </citation>
    <scope>IDENTIFICATION</scope>
</reference>
<dbReference type="PANTHER" id="PTHR11860:SF87">
    <property type="entry name" value="CMRF35-LIKE MOLECULE 8"/>
    <property type="match status" value="1"/>
</dbReference>
<keyword evidence="3" id="KW-0472">Membrane</keyword>
<comment type="subcellular location">
    <subcellularLocation>
        <location evidence="1">Membrane</location>
    </subcellularLocation>
</comment>
<protein>
    <recommendedName>
        <fullName evidence="4">Immunoglobulin domain-containing protein</fullName>
    </recommendedName>
</protein>
<dbReference type="Proteomes" id="UP000261520">
    <property type="component" value="Unplaced"/>
</dbReference>
<dbReference type="GO" id="GO:0004888">
    <property type="term" value="F:transmembrane signaling receptor activity"/>
    <property type="evidence" value="ECO:0007669"/>
    <property type="project" value="TreeGrafter"/>
</dbReference>
<dbReference type="InterPro" id="IPR013783">
    <property type="entry name" value="Ig-like_fold"/>
</dbReference>
<evidence type="ECO:0000313" key="5">
    <source>
        <dbReference type="Ensembl" id="ENSPMGP00000007083.1"/>
    </source>
</evidence>
<sequence length="226" mass="25989">MISNRWWKCYILNYNFKMKCVSNCYFTDICYQEVIDLSVQKGSSISIPCGYSSQFTSDKKYLYELSTSTKYSILDDKLRHVFTVTIRNLTDEDTCFLCGVKNRWLMEVSLQVLDAPSLYVDQQSITAVLGGSVTVTCHYAKRSSFKWCKLGSKCISKSGEMDGMEVIISTQWEMANVTLKELKEKHSGWYFCQNGGFQMPVNLTVMREITTAGEFGAEFYIWNSNR</sequence>
<dbReference type="InterPro" id="IPR050671">
    <property type="entry name" value="CD300_family_receptors"/>
</dbReference>
<keyword evidence="2" id="KW-0812">Transmembrane</keyword>
<dbReference type="GO" id="GO:0005886">
    <property type="term" value="C:plasma membrane"/>
    <property type="evidence" value="ECO:0007669"/>
    <property type="project" value="TreeGrafter"/>
</dbReference>
<dbReference type="AlphaFoldDB" id="A0A3B3ZQX9"/>
<evidence type="ECO:0000256" key="3">
    <source>
        <dbReference type="ARBA" id="ARBA00023136"/>
    </source>
</evidence>
<name>A0A3B3ZQX9_9GOBI</name>
<dbReference type="SUPFAM" id="SSF48726">
    <property type="entry name" value="Immunoglobulin"/>
    <property type="match status" value="2"/>
</dbReference>
<feature type="domain" description="Immunoglobulin" evidence="4">
    <location>
        <begin position="34"/>
        <end position="113"/>
    </location>
</feature>
<evidence type="ECO:0000313" key="6">
    <source>
        <dbReference type="Proteomes" id="UP000261520"/>
    </source>
</evidence>
<dbReference type="SMART" id="SM00409">
    <property type="entry name" value="IG"/>
    <property type="match status" value="2"/>
</dbReference>
<keyword evidence="6" id="KW-1185">Reference proteome</keyword>
<dbReference type="InterPro" id="IPR036179">
    <property type="entry name" value="Ig-like_dom_sf"/>
</dbReference>
<evidence type="ECO:0000256" key="2">
    <source>
        <dbReference type="ARBA" id="ARBA00022692"/>
    </source>
</evidence>
<dbReference type="Pfam" id="PF07686">
    <property type="entry name" value="V-set"/>
    <property type="match status" value="1"/>
</dbReference>
<accession>A0A3B3ZQX9</accession>
<evidence type="ECO:0000259" key="4">
    <source>
        <dbReference type="SMART" id="SM00409"/>
    </source>
</evidence>
<feature type="domain" description="Immunoglobulin" evidence="4">
    <location>
        <begin position="122"/>
        <end position="206"/>
    </location>
</feature>
<proteinExistence type="predicted"/>
<reference evidence="5" key="1">
    <citation type="submission" date="2025-08" db="UniProtKB">
        <authorList>
            <consortium name="Ensembl"/>
        </authorList>
    </citation>
    <scope>IDENTIFICATION</scope>
</reference>
<dbReference type="Gene3D" id="2.60.40.10">
    <property type="entry name" value="Immunoglobulins"/>
    <property type="match status" value="2"/>
</dbReference>